<accession>A0A835XML6</accession>
<dbReference type="SUPFAM" id="SSF56112">
    <property type="entry name" value="Protein kinase-like (PK-like)"/>
    <property type="match status" value="1"/>
</dbReference>
<evidence type="ECO:0008006" key="4">
    <source>
        <dbReference type="Google" id="ProtNLM"/>
    </source>
</evidence>
<evidence type="ECO:0000313" key="3">
    <source>
        <dbReference type="Proteomes" id="UP000612055"/>
    </source>
</evidence>
<dbReference type="InterPro" id="IPR011009">
    <property type="entry name" value="Kinase-like_dom_sf"/>
</dbReference>
<sequence length="599" mass="64425">MDKQGHVVHKAICEAFKDVPNAIGAANRLPPEVLLALSKKGYQTCDSFRYATRQGLREAGIEPGHTDTILGLQAVQVAHEREMAGPGPSSTGAGEYAQYLLNLPAPSKLQPTNLLLPDGSAMLQNWRLPGPQCGIPPQLQHPAFGVFLDWLHKCKPNQDDMEAAACLCGVAASYYSKEEELRQLLVPKLRDYLSVGDQHDTLPQFSVRAEDKSHLKPDWCVVDNVNRPTGLLVILEFKNGLTGGDPSLQGFGYYSKFWASRLVDTTGKYSDLHNAFRRTCCPALLIEVLGPLLRVSSLAWLGRIVLYPMTPLLNMLWLEDDPQVLQLACALRGVKESLRCLRDCYSGLRPPAAPLQARLSGLEAGLPYPLRERYVDVEQVQAGTLLYKATRANGVQVAVKLSRHYCVEAHQKWAGLKLAPALYEAEQLPGGYQLLEMELLGEGWQSLDALARVDVAAGNSAMAAALQALQRAHAHAHDDSGRPFVHGDARPTNIMVRRAPRGGGAPGSGGVEAGSGGVETGSGGVEAGSGGVEAGSGGVSFDICFVDFDFSGLEGVGTYPSPLNPVVPWAPDAGFGLPLHRSHDEFQLQQRASPGAGAK</sequence>
<gene>
    <name evidence="2" type="ORF">HYH03_014541</name>
</gene>
<evidence type="ECO:0000313" key="2">
    <source>
        <dbReference type="EMBL" id="KAG2486858.1"/>
    </source>
</evidence>
<dbReference type="EMBL" id="JAEHOE010000106">
    <property type="protein sequence ID" value="KAG2486858.1"/>
    <property type="molecule type" value="Genomic_DNA"/>
</dbReference>
<dbReference type="Proteomes" id="UP000612055">
    <property type="component" value="Unassembled WGS sequence"/>
</dbReference>
<feature type="compositionally biased region" description="Gly residues" evidence="1">
    <location>
        <begin position="501"/>
        <end position="529"/>
    </location>
</feature>
<evidence type="ECO:0000256" key="1">
    <source>
        <dbReference type="SAM" id="MobiDB-lite"/>
    </source>
</evidence>
<comment type="caution">
    <text evidence="2">The sequence shown here is derived from an EMBL/GenBank/DDBJ whole genome shotgun (WGS) entry which is preliminary data.</text>
</comment>
<keyword evidence="3" id="KW-1185">Reference proteome</keyword>
<protein>
    <recommendedName>
        <fullName evidence="4">Protein kinase domain-containing protein</fullName>
    </recommendedName>
</protein>
<name>A0A835XML6_9CHLO</name>
<dbReference type="OrthoDB" id="541672at2759"/>
<feature type="region of interest" description="Disordered" evidence="1">
    <location>
        <begin position="496"/>
        <end position="529"/>
    </location>
</feature>
<organism evidence="2 3">
    <name type="scientific">Edaphochlamys debaryana</name>
    <dbReference type="NCBI Taxonomy" id="47281"/>
    <lineage>
        <taxon>Eukaryota</taxon>
        <taxon>Viridiplantae</taxon>
        <taxon>Chlorophyta</taxon>
        <taxon>core chlorophytes</taxon>
        <taxon>Chlorophyceae</taxon>
        <taxon>CS clade</taxon>
        <taxon>Chlamydomonadales</taxon>
        <taxon>Chlamydomonadales incertae sedis</taxon>
        <taxon>Edaphochlamys</taxon>
    </lineage>
</organism>
<dbReference type="AlphaFoldDB" id="A0A835XML6"/>
<reference evidence="2" key="1">
    <citation type="journal article" date="2020" name="bioRxiv">
        <title>Comparative genomics of Chlamydomonas.</title>
        <authorList>
            <person name="Craig R.J."/>
            <person name="Hasan A.R."/>
            <person name="Ness R.W."/>
            <person name="Keightley P.D."/>
        </authorList>
    </citation>
    <scope>NUCLEOTIDE SEQUENCE</scope>
    <source>
        <strain evidence="2">CCAP 11/70</strain>
    </source>
</reference>
<proteinExistence type="predicted"/>